<name>A0ABQ6FLH4_9CHLR</name>
<keyword evidence="2" id="KW-1185">Reference proteome</keyword>
<organism evidence="1 2">
    <name type="scientific">Dictyobacter halimunensis</name>
    <dbReference type="NCBI Taxonomy" id="3026934"/>
    <lineage>
        <taxon>Bacteria</taxon>
        <taxon>Bacillati</taxon>
        <taxon>Chloroflexota</taxon>
        <taxon>Ktedonobacteria</taxon>
        <taxon>Ktedonobacterales</taxon>
        <taxon>Dictyobacteraceae</taxon>
        <taxon>Dictyobacter</taxon>
    </lineage>
</organism>
<evidence type="ECO:0000313" key="2">
    <source>
        <dbReference type="Proteomes" id="UP001344906"/>
    </source>
</evidence>
<evidence type="ECO:0000313" key="1">
    <source>
        <dbReference type="EMBL" id="GLV54512.1"/>
    </source>
</evidence>
<protein>
    <submittedName>
        <fullName evidence="1">Uncharacterized protein</fullName>
    </submittedName>
</protein>
<reference evidence="1 2" key="1">
    <citation type="submission" date="2023-02" db="EMBL/GenBank/DDBJ databases">
        <title>Dictyobacter halimunensis sp. nov., a new member of the class Ktedonobacteria from forest soil in a geothermal area.</title>
        <authorList>
            <person name="Rachmania M.K."/>
            <person name="Ningsih F."/>
            <person name="Sakai Y."/>
            <person name="Yabe S."/>
            <person name="Yokota A."/>
            <person name="Sjamsuridzal W."/>
        </authorList>
    </citation>
    <scope>NUCLEOTIDE SEQUENCE [LARGE SCALE GENOMIC DNA]</scope>
    <source>
        <strain evidence="1 2">S3.2.2.5</strain>
    </source>
</reference>
<sequence>MPRITSTQPINKLKALKRYRVVDDIENCLLAGDPATLYSVISMYLENNLNPIPVS</sequence>
<proteinExistence type="predicted"/>
<comment type="caution">
    <text evidence="1">The sequence shown here is derived from an EMBL/GenBank/DDBJ whole genome shotgun (WGS) entry which is preliminary data.</text>
</comment>
<accession>A0ABQ6FLH4</accession>
<dbReference type="EMBL" id="BSRI01000001">
    <property type="protein sequence ID" value="GLV54512.1"/>
    <property type="molecule type" value="Genomic_DNA"/>
</dbReference>
<dbReference type="Proteomes" id="UP001344906">
    <property type="component" value="Unassembled WGS sequence"/>
</dbReference>
<gene>
    <name evidence="1" type="ORF">KDH_13590</name>
</gene>